<evidence type="ECO:0000256" key="7">
    <source>
        <dbReference type="RuleBase" id="RU000682"/>
    </source>
</evidence>
<reference evidence="11" key="1">
    <citation type="journal article" date="2002" name="Science">
        <title>The genome sequence of the malaria mosquito Anopheles gambiae.</title>
        <authorList>
            <person name="Holt R.A."/>
            <person name="Subramanian G.M."/>
            <person name="Halpern A."/>
            <person name="Sutton G.G."/>
            <person name="Charlab R."/>
            <person name="Nusskern D.R."/>
            <person name="Wincker P."/>
            <person name="Clark A.G."/>
            <person name="Ribeiro J.M."/>
            <person name="Wides R."/>
            <person name="Salzberg S.L."/>
            <person name="Loftus B."/>
            <person name="Yandell M."/>
            <person name="Majoros W.H."/>
            <person name="Rusch D.B."/>
            <person name="Lai Z."/>
            <person name="Kraft C.L."/>
            <person name="Abril J.F."/>
            <person name="Anthouard V."/>
            <person name="Arensburger P."/>
            <person name="Atkinson P.W."/>
            <person name="Baden H."/>
            <person name="de Berardinis V."/>
            <person name="Baldwin D."/>
            <person name="Benes V."/>
            <person name="Biedler J."/>
            <person name="Blass C."/>
            <person name="Bolanos R."/>
            <person name="Boscus D."/>
            <person name="Barnstead M."/>
            <person name="Cai S."/>
            <person name="Center A."/>
            <person name="Chaturverdi K."/>
            <person name="Christophides G.K."/>
            <person name="Chrystal M.A."/>
            <person name="Clamp M."/>
            <person name="Cravchik A."/>
            <person name="Curwen V."/>
            <person name="Dana A."/>
            <person name="Delcher A."/>
            <person name="Dew I."/>
            <person name="Evans C.A."/>
            <person name="Flanigan M."/>
            <person name="Grundschober-Freimoser A."/>
            <person name="Friedli L."/>
            <person name="Gu Z."/>
            <person name="Guan P."/>
            <person name="Guigo R."/>
            <person name="Hillenmeyer M.E."/>
            <person name="Hladun S.L."/>
            <person name="Hogan J.R."/>
            <person name="Hong Y.S."/>
            <person name="Hoover J."/>
            <person name="Jaillon O."/>
            <person name="Ke Z."/>
            <person name="Kodira C."/>
            <person name="Kokoza E."/>
            <person name="Koutsos A."/>
            <person name="Letunic I."/>
            <person name="Levitsky A."/>
            <person name="Liang Y."/>
            <person name="Lin J.J."/>
            <person name="Lobo N.F."/>
            <person name="Lopez J.R."/>
            <person name="Malek J.A."/>
            <person name="McIntosh T.C."/>
            <person name="Meister S."/>
            <person name="Miller J."/>
            <person name="Mobarry C."/>
            <person name="Mongin E."/>
            <person name="Murphy S.D."/>
            <person name="O'Brochta D.A."/>
            <person name="Pfannkoch C."/>
            <person name="Qi R."/>
            <person name="Regier M.A."/>
            <person name="Remington K."/>
            <person name="Shao H."/>
            <person name="Sharakhova M.V."/>
            <person name="Sitter C.D."/>
            <person name="Shetty J."/>
            <person name="Smith T.J."/>
            <person name="Strong R."/>
            <person name="Sun J."/>
            <person name="Thomasova D."/>
            <person name="Ton L.Q."/>
            <person name="Topalis P."/>
            <person name="Tu Z."/>
            <person name="Unger M.F."/>
            <person name="Walenz B."/>
            <person name="Wang A."/>
            <person name="Wang J."/>
            <person name="Wang M."/>
            <person name="Wang X."/>
            <person name="Woodford K.J."/>
            <person name="Wortman J.R."/>
            <person name="Wu M."/>
            <person name="Yao A."/>
            <person name="Zdobnov E.M."/>
            <person name="Zhang H."/>
            <person name="Zhao Q."/>
            <person name="Zhao S."/>
            <person name="Zhu S.C."/>
            <person name="Zhimulev I."/>
            <person name="Coluzzi M."/>
            <person name="della Torre A."/>
            <person name="Roth C.W."/>
            <person name="Louis C."/>
            <person name="Kalush F."/>
            <person name="Mural R.J."/>
            <person name="Myers E.W."/>
            <person name="Adams M.D."/>
            <person name="Smith H.O."/>
            <person name="Broder S."/>
            <person name="Gardner M.J."/>
            <person name="Fraser C.M."/>
            <person name="Birney E."/>
            <person name="Bork P."/>
            <person name="Brey P.T."/>
            <person name="Venter J.C."/>
            <person name="Weissenbach J."/>
            <person name="Kafatos F.C."/>
            <person name="Collins F.H."/>
            <person name="Hoffman S.L."/>
        </authorList>
    </citation>
    <scope>NUCLEOTIDE SEQUENCE [LARGE SCALE GENOMIC DNA]</scope>
    <source>
        <strain evidence="11">PEST</strain>
    </source>
</reference>
<evidence type="ECO:0000256" key="8">
    <source>
        <dbReference type="SAM" id="MobiDB-lite"/>
    </source>
</evidence>
<dbReference type="PANTHER" id="PTHR24329:SF579">
    <property type="entry name" value="HOMEOBOX PROTEIN ARISTALESS"/>
    <property type="match status" value="1"/>
</dbReference>
<name>Q7Q3Q6_ANOGA</name>
<dbReference type="AlphaFoldDB" id="Q7Q3Q6"/>
<dbReference type="InterPro" id="IPR000047">
    <property type="entry name" value="HTH_motif"/>
</dbReference>
<comment type="caution">
    <text evidence="11">The sequence shown here is derived from an EMBL/GenBank/DDBJ whole genome shotgun (WGS) entry which is preliminary data.</text>
</comment>
<evidence type="ECO:0000256" key="5">
    <source>
        <dbReference type="ARBA" id="ARBA00023242"/>
    </source>
</evidence>
<evidence type="ECO:0000256" key="1">
    <source>
        <dbReference type="ARBA" id="ARBA00004123"/>
    </source>
</evidence>
<dbReference type="GO" id="GO:0000981">
    <property type="term" value="F:DNA-binding transcription factor activity, RNA polymerase II-specific"/>
    <property type="evidence" value="ECO:0007669"/>
    <property type="project" value="InterPro"/>
</dbReference>
<feature type="compositionally biased region" description="Basic and acidic residues" evidence="8">
    <location>
        <begin position="20"/>
        <end position="33"/>
    </location>
</feature>
<reference evidence="11" key="3">
    <citation type="journal article" date="2004" name="Trends Parasitol.">
        <title>The Anopheles gambiae genome: an update.</title>
        <authorList>
            <person name="Mongin E."/>
            <person name="Louis C."/>
            <person name="Holt R.A."/>
            <person name="Birney E."/>
            <person name="Collins F.H."/>
        </authorList>
    </citation>
    <scope>NUCLEOTIDE SEQUENCE</scope>
    <source>
        <strain evidence="11">PEST</strain>
    </source>
</reference>
<feature type="region of interest" description="Disordered" evidence="8">
    <location>
        <begin position="244"/>
        <end position="327"/>
    </location>
</feature>
<dbReference type="PhylomeDB" id="Q7Q3Q6"/>
<sequence>NIARLANLDQPSRPMGISDEGSRLEDIGPHEARPPQGSPLERSASTGQLMGSSGGDPNSPLSDPHSDDGGDDFAPKRKQRRYRTTFTSFQLEELEKAFSRTHYPDVFTREELAMKIGLTEARIQVWFQNRRAKWRKQEKVGPQGHPYNPYLASAGQVPSATVVAPSLPPNPFSHLGFNLRKPFDAASLAAFRYPSLGGSHMLPSAYFNQFHRAPPPPLLPPGVGTFYTPSASFQTLLANISAAQRAPPAMPSKPPTSGVDYMPPGPPGIPPPPPPGSQVPTSPASPPISPTALPPVVPVPQAALPAPPQPPPGSASPPQADRRSSSIAALRLKAREHELRLEMLRQNGHSDILS</sequence>
<evidence type="ECO:0000313" key="11">
    <source>
        <dbReference type="EMBL" id="EAA12409.4"/>
    </source>
</evidence>
<keyword evidence="2" id="KW-0217">Developmental protein</keyword>
<evidence type="ECO:0000259" key="10">
    <source>
        <dbReference type="PROSITE" id="PS50803"/>
    </source>
</evidence>
<accession>Q7Q3Q6</accession>
<dbReference type="InterPro" id="IPR017970">
    <property type="entry name" value="Homeobox_CS"/>
</dbReference>
<dbReference type="InterPro" id="IPR050649">
    <property type="entry name" value="Paired_Homeobox_TFs"/>
</dbReference>
<dbReference type="VEuPathDB" id="VectorBase:AGAP007985"/>
<dbReference type="PROSITE" id="PS50803">
    <property type="entry name" value="OAR"/>
    <property type="match status" value="1"/>
</dbReference>
<feature type="domain" description="Homeobox" evidence="9">
    <location>
        <begin position="77"/>
        <end position="137"/>
    </location>
</feature>
<feature type="domain" description="OAR" evidence="10">
    <location>
        <begin position="325"/>
        <end position="338"/>
    </location>
</feature>
<reference evidence="11" key="4">
    <citation type="journal article" date="2007" name="Genome Biol.">
        <title>Update of the Anopheles gambiae PEST genome assembly.</title>
        <authorList>
            <person name="Sharakhova M.V."/>
            <person name="Hammond M.P."/>
            <person name="Lobo N.F."/>
            <person name="Krzywinski J."/>
            <person name="Unger M.F."/>
            <person name="Hillenmeyer M.E."/>
            <person name="Bruggner R.V."/>
            <person name="Birney E."/>
            <person name="Collins F.H."/>
        </authorList>
    </citation>
    <scope>NUCLEOTIDE SEQUENCE</scope>
    <source>
        <strain evidence="11">PEST</strain>
    </source>
</reference>
<dbReference type="PANTHER" id="PTHR24329">
    <property type="entry name" value="HOMEOBOX PROTEIN ARISTALESS"/>
    <property type="match status" value="1"/>
</dbReference>
<feature type="compositionally biased region" description="Pro residues" evidence="8">
    <location>
        <begin position="263"/>
        <end position="298"/>
    </location>
</feature>
<dbReference type="VEuPathDB" id="VectorBase:AGAMI1_004552"/>
<keyword evidence="4 6" id="KW-0371">Homeobox</keyword>
<dbReference type="PRINTS" id="PR00031">
    <property type="entry name" value="HTHREPRESSR"/>
</dbReference>
<dbReference type="Pfam" id="PF03826">
    <property type="entry name" value="OAR"/>
    <property type="match status" value="1"/>
</dbReference>
<reference evidence="11" key="5">
    <citation type="submission" date="2011-05" db="EMBL/GenBank/DDBJ databases">
        <authorList>
            <consortium name="VectorBase"/>
        </authorList>
    </citation>
    <scope>NUCLEOTIDE SEQUENCE</scope>
    <source>
        <strain evidence="11">PEST</strain>
    </source>
</reference>
<dbReference type="Gene3D" id="1.10.10.60">
    <property type="entry name" value="Homeodomain-like"/>
    <property type="match status" value="1"/>
</dbReference>
<dbReference type="GO" id="GO:0003677">
    <property type="term" value="F:DNA binding"/>
    <property type="evidence" value="ECO:0007669"/>
    <property type="project" value="UniProtKB-UniRule"/>
</dbReference>
<comment type="subcellular location">
    <subcellularLocation>
        <location evidence="1 6 7">Nucleus</location>
    </subcellularLocation>
</comment>
<dbReference type="CDD" id="cd00086">
    <property type="entry name" value="homeodomain"/>
    <property type="match status" value="1"/>
</dbReference>
<dbReference type="InterPro" id="IPR003654">
    <property type="entry name" value="OAR_dom"/>
</dbReference>
<keyword evidence="3 6" id="KW-0238">DNA-binding</keyword>
<feature type="non-terminal residue" evidence="11">
    <location>
        <position position="1"/>
    </location>
</feature>
<evidence type="ECO:0000256" key="3">
    <source>
        <dbReference type="ARBA" id="ARBA00023125"/>
    </source>
</evidence>
<feature type="DNA-binding region" description="Homeobox" evidence="6">
    <location>
        <begin position="79"/>
        <end position="138"/>
    </location>
</feature>
<dbReference type="PROSITE" id="PS50071">
    <property type="entry name" value="HOMEOBOX_2"/>
    <property type="match status" value="1"/>
</dbReference>
<dbReference type="GO" id="GO:0005634">
    <property type="term" value="C:nucleus"/>
    <property type="evidence" value="ECO:0007669"/>
    <property type="project" value="UniProtKB-SubCell"/>
</dbReference>
<gene>
    <name evidence="11" type="ORF">AgaP_AGAP007985</name>
</gene>
<organism evidence="11">
    <name type="scientific">Anopheles gambiae</name>
    <name type="common">African malaria mosquito</name>
    <dbReference type="NCBI Taxonomy" id="7165"/>
    <lineage>
        <taxon>Eukaryota</taxon>
        <taxon>Metazoa</taxon>
        <taxon>Ecdysozoa</taxon>
        <taxon>Arthropoda</taxon>
        <taxon>Hexapoda</taxon>
        <taxon>Insecta</taxon>
        <taxon>Pterygota</taxon>
        <taxon>Neoptera</taxon>
        <taxon>Endopterygota</taxon>
        <taxon>Diptera</taxon>
        <taxon>Nematocera</taxon>
        <taxon>Culicoidea</taxon>
        <taxon>Culicidae</taxon>
        <taxon>Anophelinae</taxon>
        <taxon>Anopheles</taxon>
    </lineage>
</organism>
<dbReference type="HOGENOM" id="CLU_816884_0_0_1"/>
<feature type="compositionally biased region" description="Polar residues" evidence="8">
    <location>
        <begin position="43"/>
        <end position="61"/>
    </location>
</feature>
<evidence type="ECO:0000259" key="9">
    <source>
        <dbReference type="PROSITE" id="PS50071"/>
    </source>
</evidence>
<evidence type="ECO:0000256" key="4">
    <source>
        <dbReference type="ARBA" id="ARBA00023155"/>
    </source>
</evidence>
<protein>
    <submittedName>
        <fullName evidence="11">AGAP007985-PA</fullName>
    </submittedName>
</protein>
<dbReference type="eggNOG" id="KOG0490">
    <property type="taxonomic scope" value="Eukaryota"/>
</dbReference>
<evidence type="ECO:0000256" key="6">
    <source>
        <dbReference type="PROSITE-ProRule" id="PRU00108"/>
    </source>
</evidence>
<feature type="compositionally biased region" description="Pro residues" evidence="8">
    <location>
        <begin position="305"/>
        <end position="315"/>
    </location>
</feature>
<dbReference type="SUPFAM" id="SSF46689">
    <property type="entry name" value="Homeodomain-like"/>
    <property type="match status" value="1"/>
</dbReference>
<dbReference type="InterPro" id="IPR001356">
    <property type="entry name" value="HD"/>
</dbReference>
<dbReference type="SMART" id="SM00389">
    <property type="entry name" value="HOX"/>
    <property type="match status" value="1"/>
</dbReference>
<feature type="region of interest" description="Disordered" evidence="8">
    <location>
        <begin position="1"/>
        <end position="81"/>
    </location>
</feature>
<dbReference type="PaxDb" id="7165-AGAP007985-PA"/>
<dbReference type="FunFam" id="1.10.10.60:FF:000102">
    <property type="entry name" value="Aristaless related homeobox"/>
    <property type="match status" value="1"/>
</dbReference>
<dbReference type="InterPro" id="IPR009057">
    <property type="entry name" value="Homeodomain-like_sf"/>
</dbReference>
<dbReference type="Pfam" id="PF00046">
    <property type="entry name" value="Homeodomain"/>
    <property type="match status" value="1"/>
</dbReference>
<keyword evidence="5 6" id="KW-0539">Nucleus</keyword>
<dbReference type="PROSITE" id="PS00027">
    <property type="entry name" value="HOMEOBOX_1"/>
    <property type="match status" value="1"/>
</dbReference>
<proteinExistence type="predicted"/>
<reference evidence="11" key="2">
    <citation type="submission" date="2002-03" db="EMBL/GenBank/DDBJ databases">
        <authorList>
            <consortium name="The Anopheles Genome Sequencing Consortium"/>
        </authorList>
    </citation>
    <scope>NUCLEOTIDE SEQUENCE</scope>
    <source>
        <strain evidence="11">PEST</strain>
    </source>
</reference>
<evidence type="ECO:0000256" key="2">
    <source>
        <dbReference type="ARBA" id="ARBA00022473"/>
    </source>
</evidence>
<dbReference type="EMBL" id="AAAB01008964">
    <property type="protein sequence ID" value="EAA12409.4"/>
    <property type="molecule type" value="Genomic_DNA"/>
</dbReference>